<dbReference type="EMBL" id="LNTB01000001">
    <property type="protein sequence ID" value="KSW12544.1"/>
    <property type="molecule type" value="Genomic_DNA"/>
</dbReference>
<dbReference type="OrthoDB" id="386843at2157"/>
<evidence type="ECO:0000313" key="1">
    <source>
        <dbReference type="EMBL" id="KSW12544.1"/>
    </source>
</evidence>
<evidence type="ECO:0000313" key="2">
    <source>
        <dbReference type="Proteomes" id="UP000053352"/>
    </source>
</evidence>
<protein>
    <recommendedName>
        <fullName evidence="3">Sugar fermentation stimulation protein C-terminal domain-containing protein</fullName>
    </recommendedName>
</protein>
<keyword evidence="2" id="KW-1185">Reference proteome</keyword>
<accession>A0A0V8RWV6</accession>
<evidence type="ECO:0008006" key="3">
    <source>
        <dbReference type="Google" id="ProtNLM"/>
    </source>
</evidence>
<dbReference type="AlphaFoldDB" id="A0A0V8RWV6"/>
<dbReference type="Proteomes" id="UP000053352">
    <property type="component" value="Unassembled WGS sequence"/>
</dbReference>
<gene>
    <name evidence="1" type="ORF">CF15_07440</name>
</gene>
<name>A0A0V8RWV6_PYROC</name>
<comment type="caution">
    <text evidence="1">The sequence shown here is derived from an EMBL/GenBank/DDBJ whole genome shotgun (WGS) entry which is preliminary data.</text>
</comment>
<reference evidence="1 2" key="1">
    <citation type="submission" date="2015-11" db="EMBL/GenBank/DDBJ databases">
        <title>Genome sequence of Pyrodictium occultum PL-19, a marine hyperthermophilic archaeon isolated from Volcano, Italy.</title>
        <authorList>
            <person name="Utturkar S."/>
            <person name="Huber H."/>
            <person name="Leptihn S."/>
            <person name="Brown S."/>
            <person name="Stetter K.O."/>
            <person name="Podar M."/>
        </authorList>
    </citation>
    <scope>NUCLEOTIDE SEQUENCE [LARGE SCALE GENOMIC DNA]</scope>
    <source>
        <strain evidence="1 2">PL-19</strain>
    </source>
</reference>
<proteinExistence type="predicted"/>
<dbReference type="RefSeq" id="WP_058371227.1">
    <property type="nucleotide sequence ID" value="NZ_LNTB01000001.1"/>
</dbReference>
<sequence>MILAEARVVEAEPAGLRWPWLLARLGGRLVRVSAAKAPRVLVAGAERLLLTPSGLGGYRLAAVARGGLLLPVDHRLVEAGFPRAAGLLYRDPGAVVERERWLNGARVDYLVSTRGGLVLVEHKTVVHAGLGEAVYPRGRVDPRLARQLEVMWRAAGEAGARAELVVAVAGPAGGLAVRDHGLRGLLAAWAPRLGLRAYRVGARCRGGRLELVYQGDLPVHL</sequence>
<organism evidence="1 2">
    <name type="scientific">Pyrodictium occultum</name>
    <dbReference type="NCBI Taxonomy" id="2309"/>
    <lineage>
        <taxon>Archaea</taxon>
        <taxon>Thermoproteota</taxon>
        <taxon>Thermoprotei</taxon>
        <taxon>Desulfurococcales</taxon>
        <taxon>Pyrodictiaceae</taxon>
        <taxon>Pyrodictium</taxon>
    </lineage>
</organism>